<accession>A0ABN7WGX5</accession>
<organism evidence="5 6">
    <name type="scientific">Gigaspora margarita</name>
    <dbReference type="NCBI Taxonomy" id="4874"/>
    <lineage>
        <taxon>Eukaryota</taxon>
        <taxon>Fungi</taxon>
        <taxon>Fungi incertae sedis</taxon>
        <taxon>Mucoromycota</taxon>
        <taxon>Glomeromycotina</taxon>
        <taxon>Glomeromycetes</taxon>
        <taxon>Diversisporales</taxon>
        <taxon>Gigasporaceae</taxon>
        <taxon>Gigaspora</taxon>
    </lineage>
</organism>
<proteinExistence type="predicted"/>
<keyword evidence="2" id="KW-0863">Zinc-finger</keyword>
<name>A0ABN7WGX5_GIGMA</name>
<evidence type="ECO:0000256" key="1">
    <source>
        <dbReference type="ARBA" id="ARBA00022723"/>
    </source>
</evidence>
<sequence length="121" mass="14037">EICEIVPFQKGINKINVRSYLMVKEWVRENTYYWCCEKRKSNECKGCATIAFVNNLYYLKKFNDHNHAPQASSAEVARSIASIRDRAHETNDQLAQIIQNTIVNIPKEIYPYVPSQNALQV</sequence>
<dbReference type="InterPro" id="IPR007588">
    <property type="entry name" value="Znf_FLYWCH"/>
</dbReference>
<reference evidence="5 6" key="1">
    <citation type="submission" date="2021-06" db="EMBL/GenBank/DDBJ databases">
        <authorList>
            <person name="Kallberg Y."/>
            <person name="Tangrot J."/>
            <person name="Rosling A."/>
        </authorList>
    </citation>
    <scope>NUCLEOTIDE SEQUENCE [LARGE SCALE GENOMIC DNA]</scope>
    <source>
        <strain evidence="5 6">120-4 pot B 10/14</strain>
    </source>
</reference>
<evidence type="ECO:0000256" key="3">
    <source>
        <dbReference type="ARBA" id="ARBA00022833"/>
    </source>
</evidence>
<evidence type="ECO:0000313" key="6">
    <source>
        <dbReference type="Proteomes" id="UP000789901"/>
    </source>
</evidence>
<protein>
    <submittedName>
        <fullName evidence="5">46173_t:CDS:1</fullName>
    </submittedName>
</protein>
<dbReference type="Proteomes" id="UP000789901">
    <property type="component" value="Unassembled WGS sequence"/>
</dbReference>
<gene>
    <name evidence="5" type="ORF">GMARGA_LOCUS30893</name>
</gene>
<dbReference type="Pfam" id="PF04500">
    <property type="entry name" value="FLYWCH"/>
    <property type="match status" value="1"/>
</dbReference>
<keyword evidence="3" id="KW-0862">Zinc</keyword>
<evidence type="ECO:0000313" key="5">
    <source>
        <dbReference type="EMBL" id="CAG8832062.1"/>
    </source>
</evidence>
<dbReference type="EMBL" id="CAJVQB010044661">
    <property type="protein sequence ID" value="CAG8832062.1"/>
    <property type="molecule type" value="Genomic_DNA"/>
</dbReference>
<keyword evidence="1" id="KW-0479">Metal-binding</keyword>
<comment type="caution">
    <text evidence="5">The sequence shown here is derived from an EMBL/GenBank/DDBJ whole genome shotgun (WGS) entry which is preliminary data.</text>
</comment>
<evidence type="ECO:0000256" key="2">
    <source>
        <dbReference type="ARBA" id="ARBA00022771"/>
    </source>
</evidence>
<keyword evidence="6" id="KW-1185">Reference proteome</keyword>
<evidence type="ECO:0000259" key="4">
    <source>
        <dbReference type="Pfam" id="PF04500"/>
    </source>
</evidence>
<feature type="non-terminal residue" evidence="5">
    <location>
        <position position="1"/>
    </location>
</feature>
<feature type="domain" description="FLYWCH-type" evidence="4">
    <location>
        <begin position="9"/>
        <end position="67"/>
    </location>
</feature>
<dbReference type="Gene3D" id="2.20.25.240">
    <property type="match status" value="1"/>
</dbReference>